<evidence type="ECO:0000313" key="6">
    <source>
        <dbReference type="EMBL" id="EAF3075663.1"/>
    </source>
</evidence>
<dbReference type="PRINTS" id="PR00138">
    <property type="entry name" value="MATRIXIN"/>
</dbReference>
<keyword evidence="1" id="KW-0645">Protease</keyword>
<dbReference type="GO" id="GO:0006508">
    <property type="term" value="P:proteolysis"/>
    <property type="evidence" value="ECO:0007669"/>
    <property type="project" value="UniProtKB-KW"/>
</dbReference>
<keyword evidence="2" id="KW-0479">Metal-binding</keyword>
<comment type="caution">
    <text evidence="6">The sequence shown here is derived from an EMBL/GenBank/DDBJ whole genome shotgun (WGS) entry which is preliminary data.</text>
</comment>
<evidence type="ECO:0000259" key="5">
    <source>
        <dbReference type="Pfam" id="PF00413"/>
    </source>
</evidence>
<dbReference type="GO" id="GO:0008270">
    <property type="term" value="F:zinc ion binding"/>
    <property type="evidence" value="ECO:0007669"/>
    <property type="project" value="InterPro"/>
</dbReference>
<keyword evidence="3" id="KW-0378">Hydrolase</keyword>
<name>A0A9P2DRQ2_LISMN</name>
<reference evidence="6" key="1">
    <citation type="submission" date="2018-06" db="EMBL/GenBank/DDBJ databases">
        <authorList>
            <consortium name="GenomeTrakr: Next Generation Sequencing Network for Food Pathogen Tracability"/>
        </authorList>
    </citation>
    <scope>NUCLEOTIDE SEQUENCE</scope>
    <source>
        <strain evidence="6">2009L-1297/TB0440</strain>
    </source>
</reference>
<dbReference type="AlphaFoldDB" id="A0A9P2DRQ2"/>
<dbReference type="InterPro" id="IPR021190">
    <property type="entry name" value="Pept_M10A"/>
</dbReference>
<feature type="domain" description="Peptidase M10 metallopeptidase" evidence="5">
    <location>
        <begin position="103"/>
        <end position="177"/>
    </location>
</feature>
<evidence type="ECO:0000256" key="2">
    <source>
        <dbReference type="ARBA" id="ARBA00022723"/>
    </source>
</evidence>
<evidence type="ECO:0000313" key="7">
    <source>
        <dbReference type="Proteomes" id="UP000724783"/>
    </source>
</evidence>
<dbReference type="EMBL" id="AAAWLI010000008">
    <property type="protein sequence ID" value="EAF3075663.1"/>
    <property type="molecule type" value="Genomic_DNA"/>
</dbReference>
<dbReference type="SUPFAM" id="SSF55486">
    <property type="entry name" value="Metalloproteases ('zincins'), catalytic domain"/>
    <property type="match status" value="1"/>
</dbReference>
<dbReference type="InterPro" id="IPR001818">
    <property type="entry name" value="Pept_M10_metallopeptidase"/>
</dbReference>
<protein>
    <submittedName>
        <fullName evidence="6">Matrixin family metalloprotease</fullName>
    </submittedName>
</protein>
<dbReference type="Pfam" id="PF00413">
    <property type="entry name" value="Peptidase_M10"/>
    <property type="match status" value="1"/>
</dbReference>
<proteinExistence type="predicted"/>
<organism evidence="6 7">
    <name type="scientific">Listeria monocytogenes serotype 1/2a</name>
    <dbReference type="NCBI Taxonomy" id="1906951"/>
    <lineage>
        <taxon>Bacteria</taxon>
        <taxon>Bacillati</taxon>
        <taxon>Bacillota</taxon>
        <taxon>Bacilli</taxon>
        <taxon>Bacillales</taxon>
        <taxon>Listeriaceae</taxon>
        <taxon>Listeria</taxon>
    </lineage>
</organism>
<evidence type="ECO:0000256" key="3">
    <source>
        <dbReference type="ARBA" id="ARBA00022801"/>
    </source>
</evidence>
<dbReference type="Proteomes" id="UP000724783">
    <property type="component" value="Unassembled WGS sequence"/>
</dbReference>
<keyword evidence="4" id="KW-0862">Zinc</keyword>
<sequence length="178" mass="19627">MSKKTKLKIFMFTVLFTILLIPSNVNAYTKLGYSLSKPTAKNFKFYINGSAISYKKIIINGAKSWNASPYVNTVSMGRDVSPHFTISSSAKDRGATVAICETWTYKGTKVVAKNEVTTFKAFRSLSAGDKTETIAHEFGHGLGLGHVKTKNAIMLDVGFTKKIKPQTDDLNGIKSIYR</sequence>
<dbReference type="GO" id="GO:0031012">
    <property type="term" value="C:extracellular matrix"/>
    <property type="evidence" value="ECO:0007669"/>
    <property type="project" value="InterPro"/>
</dbReference>
<gene>
    <name evidence="6" type="ORF">CS106_14595</name>
</gene>
<dbReference type="GO" id="GO:0004222">
    <property type="term" value="F:metalloendopeptidase activity"/>
    <property type="evidence" value="ECO:0007669"/>
    <property type="project" value="InterPro"/>
</dbReference>
<keyword evidence="6" id="KW-0482">Metalloprotease</keyword>
<accession>A0A9P2DRQ2</accession>
<dbReference type="InterPro" id="IPR024079">
    <property type="entry name" value="MetalloPept_cat_dom_sf"/>
</dbReference>
<evidence type="ECO:0000256" key="1">
    <source>
        <dbReference type="ARBA" id="ARBA00022670"/>
    </source>
</evidence>
<dbReference type="Gene3D" id="3.40.390.10">
    <property type="entry name" value="Collagenase (Catalytic Domain)"/>
    <property type="match status" value="1"/>
</dbReference>
<evidence type="ECO:0000256" key="4">
    <source>
        <dbReference type="ARBA" id="ARBA00022833"/>
    </source>
</evidence>